<evidence type="ECO:0000313" key="3">
    <source>
        <dbReference type="Proteomes" id="UP000265618"/>
    </source>
</evidence>
<dbReference type="Pfam" id="PF00085">
    <property type="entry name" value="Thioredoxin"/>
    <property type="match status" value="1"/>
</dbReference>
<reference evidence="2 3" key="1">
    <citation type="journal article" date="2018" name="PLoS ONE">
        <title>The draft genome of Kipferlia bialata reveals reductive genome evolution in fornicate parasites.</title>
        <authorList>
            <person name="Tanifuji G."/>
            <person name="Takabayashi S."/>
            <person name="Kume K."/>
            <person name="Takagi M."/>
            <person name="Nakayama T."/>
            <person name="Kamikawa R."/>
            <person name="Inagaki Y."/>
            <person name="Hashimoto T."/>
        </authorList>
    </citation>
    <scope>NUCLEOTIDE SEQUENCE [LARGE SCALE GENOMIC DNA]</scope>
    <source>
        <strain evidence="2">NY0173</strain>
    </source>
</reference>
<protein>
    <recommendedName>
        <fullName evidence="1">Thioredoxin domain-containing protein</fullName>
    </recommendedName>
</protein>
<dbReference type="EMBL" id="BDIP01000020">
    <property type="protein sequence ID" value="GIQ79539.1"/>
    <property type="molecule type" value="Genomic_DNA"/>
</dbReference>
<feature type="domain" description="Thioredoxin" evidence="1">
    <location>
        <begin position="14"/>
        <end position="72"/>
    </location>
</feature>
<dbReference type="SUPFAM" id="SSF52833">
    <property type="entry name" value="Thioredoxin-like"/>
    <property type="match status" value="1"/>
</dbReference>
<dbReference type="OrthoDB" id="10257948at2759"/>
<sequence>MGGGCHFFHSQFHRCAMMDPHMVALAAEHPETRFFKIDVEKSPFFVEKLDIIVLPTLICFKKGNVVKRYTGFDEFGGQDDFTNDLIEEALFRADMISETYQMKKNRKKKGRSTVFGYEESEEEDIYED</sequence>
<dbReference type="InterPro" id="IPR036249">
    <property type="entry name" value="Thioredoxin-like_sf"/>
</dbReference>
<evidence type="ECO:0000313" key="2">
    <source>
        <dbReference type="EMBL" id="GIQ79539.1"/>
    </source>
</evidence>
<organism evidence="2 3">
    <name type="scientific">Kipferlia bialata</name>
    <dbReference type="NCBI Taxonomy" id="797122"/>
    <lineage>
        <taxon>Eukaryota</taxon>
        <taxon>Metamonada</taxon>
        <taxon>Carpediemonas-like organisms</taxon>
        <taxon>Kipferlia</taxon>
    </lineage>
</organism>
<name>A0A9K3CM62_9EUKA</name>
<dbReference type="PANTHER" id="PTHR21148">
    <property type="entry name" value="THIOREDOXIN DOMAIN-CONTAINING PROTEIN 9"/>
    <property type="match status" value="1"/>
</dbReference>
<dbReference type="AlphaFoldDB" id="A0A9K3CM62"/>
<proteinExistence type="predicted"/>
<keyword evidence="3" id="KW-1185">Reference proteome</keyword>
<evidence type="ECO:0000259" key="1">
    <source>
        <dbReference type="Pfam" id="PF00085"/>
    </source>
</evidence>
<dbReference type="Gene3D" id="3.40.30.10">
    <property type="entry name" value="Glutaredoxin"/>
    <property type="match status" value="1"/>
</dbReference>
<gene>
    <name evidence="2" type="ORF">KIPB_000193</name>
</gene>
<accession>A0A9K3CM62</accession>
<comment type="caution">
    <text evidence="2">The sequence shown here is derived from an EMBL/GenBank/DDBJ whole genome shotgun (WGS) entry which is preliminary data.</text>
</comment>
<dbReference type="InterPro" id="IPR013766">
    <property type="entry name" value="Thioredoxin_domain"/>
</dbReference>
<dbReference type="Proteomes" id="UP000265618">
    <property type="component" value="Unassembled WGS sequence"/>
</dbReference>